<evidence type="ECO:0000256" key="2">
    <source>
        <dbReference type="SAM" id="SignalP"/>
    </source>
</evidence>
<dbReference type="EMBL" id="CAJVPS010000272">
    <property type="protein sequence ID" value="CAG8472217.1"/>
    <property type="molecule type" value="Genomic_DNA"/>
</dbReference>
<feature type="chain" id="PRO_5040317360" evidence="2">
    <location>
        <begin position="29"/>
        <end position="580"/>
    </location>
</feature>
<reference evidence="3" key="1">
    <citation type="submission" date="2021-06" db="EMBL/GenBank/DDBJ databases">
        <authorList>
            <person name="Kallberg Y."/>
            <person name="Tangrot J."/>
            <person name="Rosling A."/>
        </authorList>
    </citation>
    <scope>NUCLEOTIDE SEQUENCE</scope>
    <source>
        <strain evidence="3">FL130A</strain>
    </source>
</reference>
<evidence type="ECO:0000313" key="3">
    <source>
        <dbReference type="EMBL" id="CAG8472217.1"/>
    </source>
</evidence>
<dbReference type="OrthoDB" id="2338662at2759"/>
<dbReference type="Gene3D" id="3.20.20.80">
    <property type="entry name" value="Glycosidases"/>
    <property type="match status" value="1"/>
</dbReference>
<dbReference type="SUPFAM" id="SSF51445">
    <property type="entry name" value="(Trans)glycosidases"/>
    <property type="match status" value="1"/>
</dbReference>
<proteinExistence type="predicted"/>
<feature type="region of interest" description="Disordered" evidence="1">
    <location>
        <begin position="69"/>
        <end position="88"/>
    </location>
</feature>
<dbReference type="InterPro" id="IPR017853">
    <property type="entry name" value="GH"/>
</dbReference>
<dbReference type="Proteomes" id="UP000789508">
    <property type="component" value="Unassembled WGS sequence"/>
</dbReference>
<organism evidence="3 4">
    <name type="scientific">Ambispora leptoticha</name>
    <dbReference type="NCBI Taxonomy" id="144679"/>
    <lineage>
        <taxon>Eukaryota</taxon>
        <taxon>Fungi</taxon>
        <taxon>Fungi incertae sedis</taxon>
        <taxon>Mucoromycota</taxon>
        <taxon>Glomeromycotina</taxon>
        <taxon>Glomeromycetes</taxon>
        <taxon>Archaeosporales</taxon>
        <taxon>Ambisporaceae</taxon>
        <taxon>Ambispora</taxon>
    </lineage>
</organism>
<dbReference type="AlphaFoldDB" id="A0A9N8VZX2"/>
<accession>A0A9N8VZX2</accession>
<protein>
    <submittedName>
        <fullName evidence="3">9509_t:CDS:1</fullName>
    </submittedName>
</protein>
<keyword evidence="4" id="KW-1185">Reference proteome</keyword>
<feature type="compositionally biased region" description="Low complexity" evidence="1">
    <location>
        <begin position="69"/>
        <end position="83"/>
    </location>
</feature>
<comment type="caution">
    <text evidence="3">The sequence shown here is derived from an EMBL/GenBank/DDBJ whole genome shotgun (WGS) entry which is preliminary data.</text>
</comment>
<evidence type="ECO:0000313" key="4">
    <source>
        <dbReference type="Proteomes" id="UP000789508"/>
    </source>
</evidence>
<evidence type="ECO:0000256" key="1">
    <source>
        <dbReference type="SAM" id="MobiDB-lite"/>
    </source>
</evidence>
<sequence length="580" mass="62577">MKFQNQPLICAVTTALLLLSATTPEVTAQKSWCGKPYVPRKQARDFSPNLSPYKRNPFLPRDLLERDATTSNATTSASGNSGTIVLPVQNNPLPTVPDLAKGYAAMARFQPYLDSDSNGSIVLNVVNPNGPISVQIANEDGSELLAKTSVNVKDMAVEVPFPISKLAPRTNAYNLKVSIFSGSGSSPASQIIVKLYRLPSGQKTVKIDRLYGGIITATGDTIFPVGPYVDFGWLGGGAGVAANLKTLKGLGYNVINPDPTYTDLSVVDQMFQAADQLGGIYIQLSFRYSFTNIQQVVSQVNQFKKYNSLLTWYTADEPDGEQWTDSSAELKAYNAIKAADPYHPVALVLNCEHTAAFYADTTDILSTDVYPIGVDMSHCTPTNDVCGCDNCLGSATLDVPQRTGVFMKDLTLIGRQSINQWMVLQAFSDPPTWWSRMPTVQEFRVMSYISIIYGYKSIMFWKYPFTPDNSLQAQITQLSVNGDASNKDSFNVAVKDLQGSGSMQGNGTTDSAGKSTVTMQNGALSGNLNAYEVGVYTFGNLPANIATNSTTNSTSSASSSVSHPFAAYIIVGLGIFSSLL</sequence>
<keyword evidence="2" id="KW-0732">Signal</keyword>
<gene>
    <name evidence="3" type="ORF">ALEPTO_LOCUS2068</name>
</gene>
<feature type="signal peptide" evidence="2">
    <location>
        <begin position="1"/>
        <end position="28"/>
    </location>
</feature>
<name>A0A9N8VZX2_9GLOM</name>